<dbReference type="EMBL" id="FOLG01000004">
    <property type="protein sequence ID" value="SFC34462.1"/>
    <property type="molecule type" value="Genomic_DNA"/>
</dbReference>
<evidence type="ECO:0000313" key="1">
    <source>
        <dbReference type="EMBL" id="SFC34462.1"/>
    </source>
</evidence>
<dbReference type="STRING" id="441112.SAMN04488094_10450"/>
<gene>
    <name evidence="1" type="ORF">SAMN04488094_10450</name>
</gene>
<evidence type="ECO:0000313" key="2">
    <source>
        <dbReference type="Proteomes" id="UP000198728"/>
    </source>
</evidence>
<dbReference type="InterPro" id="IPR003772">
    <property type="entry name" value="YceD"/>
</dbReference>
<proteinExistence type="predicted"/>
<organism evidence="1 2">
    <name type="scientific">Tropicimonas isoalkanivorans</name>
    <dbReference type="NCBI Taxonomy" id="441112"/>
    <lineage>
        <taxon>Bacteria</taxon>
        <taxon>Pseudomonadati</taxon>
        <taxon>Pseudomonadota</taxon>
        <taxon>Alphaproteobacteria</taxon>
        <taxon>Rhodobacterales</taxon>
        <taxon>Roseobacteraceae</taxon>
        <taxon>Tropicimonas</taxon>
    </lineage>
</organism>
<accession>A0A1I1IFL5</accession>
<dbReference type="AlphaFoldDB" id="A0A1I1IFL5"/>
<keyword evidence="2" id="KW-1185">Reference proteome</keyword>
<name>A0A1I1IFL5_9RHOB</name>
<sequence>MSTSDAPTILRLGRLPTGHPTPFRLEPGEDARAKLMEELDLLDLRKVRFDGQMVPEGRRNWRLEGTLGATVVQPCSVTLVPVTTRIDVPVERRYLADYSAPAEVEAEMPEDDSIEPLPESIDLNAVLTESLALAIPDFPRAEGAELGEAVYAEPGVAPLRDQDVKPFAGLADLKRKLES</sequence>
<dbReference type="Proteomes" id="UP000198728">
    <property type="component" value="Unassembled WGS sequence"/>
</dbReference>
<dbReference type="Pfam" id="PF02620">
    <property type="entry name" value="YceD"/>
    <property type="match status" value="1"/>
</dbReference>
<protein>
    <submittedName>
        <fullName evidence="1">Uncharacterized metal-binding protein YceD, DUF177 family</fullName>
    </submittedName>
</protein>
<reference evidence="1 2" key="1">
    <citation type="submission" date="2016-10" db="EMBL/GenBank/DDBJ databases">
        <authorList>
            <person name="de Groot N.N."/>
        </authorList>
    </citation>
    <scope>NUCLEOTIDE SEQUENCE [LARGE SCALE GENOMIC DNA]</scope>
    <source>
        <strain evidence="1 2">DSM 19548</strain>
    </source>
</reference>
<dbReference type="RefSeq" id="WP_093360381.1">
    <property type="nucleotide sequence ID" value="NZ_FOLG01000004.1"/>
</dbReference>
<dbReference type="OrthoDB" id="8443793at2"/>